<evidence type="ECO:0000256" key="4">
    <source>
        <dbReference type="ARBA" id="ARBA00022807"/>
    </source>
</evidence>
<proteinExistence type="inferred from homology"/>
<dbReference type="AlphaFoldDB" id="A0A7X6B169"/>
<name>A0A7X6B169_STRMQ</name>
<accession>A0A7X6B169</accession>
<evidence type="ECO:0000256" key="1">
    <source>
        <dbReference type="ARBA" id="ARBA00007074"/>
    </source>
</evidence>
<dbReference type="InterPro" id="IPR051794">
    <property type="entry name" value="PG_Endopeptidase_C40"/>
</dbReference>
<evidence type="ECO:0000313" key="7">
    <source>
        <dbReference type="Proteomes" id="UP000536624"/>
    </source>
</evidence>
<gene>
    <name evidence="6" type="ORF">SMALB_7385</name>
</gene>
<dbReference type="PANTHER" id="PTHR47359:SF3">
    <property type="entry name" value="NLP_P60 DOMAIN-CONTAINING PROTEIN-RELATED"/>
    <property type="match status" value="1"/>
</dbReference>
<dbReference type="RefSeq" id="WP_167503927.1">
    <property type="nucleotide sequence ID" value="NZ_JAALLH010000001.1"/>
</dbReference>
<dbReference type="Pfam" id="PF00877">
    <property type="entry name" value="NLPC_P60"/>
    <property type="match status" value="1"/>
</dbReference>
<dbReference type="GO" id="GO:0008234">
    <property type="term" value="F:cysteine-type peptidase activity"/>
    <property type="evidence" value="ECO:0007669"/>
    <property type="project" value="UniProtKB-KW"/>
</dbReference>
<dbReference type="PROSITE" id="PS51935">
    <property type="entry name" value="NLPC_P60"/>
    <property type="match status" value="1"/>
</dbReference>
<dbReference type="Gene3D" id="1.10.530.10">
    <property type="match status" value="1"/>
</dbReference>
<dbReference type="GO" id="GO:0006508">
    <property type="term" value="P:proteolysis"/>
    <property type="evidence" value="ECO:0007669"/>
    <property type="project" value="UniProtKB-KW"/>
</dbReference>
<dbReference type="InterPro" id="IPR023346">
    <property type="entry name" value="Lysozyme-like_dom_sf"/>
</dbReference>
<comment type="caution">
    <text evidence="6">The sequence shown here is derived from an EMBL/GenBank/DDBJ whole genome shotgun (WGS) entry which is preliminary data.</text>
</comment>
<dbReference type="PANTHER" id="PTHR47359">
    <property type="entry name" value="PEPTIDOGLYCAN DL-ENDOPEPTIDASE CWLO"/>
    <property type="match status" value="1"/>
</dbReference>
<sequence length="317" mass="32897">MSLLTKATTTIGCTLMALPLLAVFLVAALLNSFIPGSGGSTTAPGKNALTDIPPAMLTLYRQATPQCPGLSWTILAAIGKAETDHGRHPTMTSPAGAVGPMQFLPSTFKLYAYPVPAGGKRPPTPWDPIDAVFAAARLLCAHGARGGKNLQRAIYAYNPSHAYVTGVLRIARRYATAAPATSPGSPADSTHASAVVIFARRQIGTPYVWGGDGPAEGGFDCSGLTKAAYAHTGITIPRVAQAQYNAGPRLPAGTPLLPGDLLFFGTSPHAITHVGIYTGSHRMIDAPHPGAVVRENTVRLTGTTYQGATRPSLRGAP</sequence>
<dbReference type="CDD" id="cd13399">
    <property type="entry name" value="Slt35-like"/>
    <property type="match status" value="1"/>
</dbReference>
<dbReference type="Proteomes" id="UP000536624">
    <property type="component" value="Unassembled WGS sequence"/>
</dbReference>
<feature type="domain" description="NlpC/P60" evidence="5">
    <location>
        <begin position="189"/>
        <end position="316"/>
    </location>
</feature>
<evidence type="ECO:0000259" key="5">
    <source>
        <dbReference type="PROSITE" id="PS51935"/>
    </source>
</evidence>
<dbReference type="EMBL" id="JAALLH010000001">
    <property type="protein sequence ID" value="NIY69276.1"/>
    <property type="molecule type" value="Genomic_DNA"/>
</dbReference>
<dbReference type="InterPro" id="IPR000064">
    <property type="entry name" value="NLP_P60_dom"/>
</dbReference>
<dbReference type="SUPFAM" id="SSF54001">
    <property type="entry name" value="Cysteine proteinases"/>
    <property type="match status" value="1"/>
</dbReference>
<dbReference type="InterPro" id="IPR008258">
    <property type="entry name" value="Transglycosylase_SLT_dom_1"/>
</dbReference>
<organism evidence="6 7">
    <name type="scientific">Streptomyces malaysiensis</name>
    <dbReference type="NCBI Taxonomy" id="92644"/>
    <lineage>
        <taxon>Bacteria</taxon>
        <taxon>Bacillati</taxon>
        <taxon>Actinomycetota</taxon>
        <taxon>Actinomycetes</taxon>
        <taxon>Kitasatosporales</taxon>
        <taxon>Streptomycetaceae</taxon>
        <taxon>Streptomyces</taxon>
        <taxon>Streptomyces violaceusniger group</taxon>
    </lineage>
</organism>
<protein>
    <submittedName>
        <fullName evidence="6">NLP/P60 protein</fullName>
    </submittedName>
</protein>
<evidence type="ECO:0000256" key="2">
    <source>
        <dbReference type="ARBA" id="ARBA00022670"/>
    </source>
</evidence>
<keyword evidence="3" id="KW-0378">Hydrolase</keyword>
<keyword evidence="4" id="KW-0788">Thiol protease</keyword>
<dbReference type="Pfam" id="PF01464">
    <property type="entry name" value="SLT"/>
    <property type="match status" value="1"/>
</dbReference>
<evidence type="ECO:0000313" key="6">
    <source>
        <dbReference type="EMBL" id="NIY69276.1"/>
    </source>
</evidence>
<dbReference type="Gene3D" id="3.90.1720.10">
    <property type="entry name" value="endopeptidase domain like (from Nostoc punctiforme)"/>
    <property type="match status" value="1"/>
</dbReference>
<dbReference type="SUPFAM" id="SSF53955">
    <property type="entry name" value="Lysozyme-like"/>
    <property type="match status" value="1"/>
</dbReference>
<evidence type="ECO:0000256" key="3">
    <source>
        <dbReference type="ARBA" id="ARBA00022801"/>
    </source>
</evidence>
<reference evidence="6 7" key="1">
    <citation type="submission" date="2020-02" db="EMBL/GenBank/DDBJ databases">
        <title>Streptomyces malaysiensis DSM14702 (JHCC583434, PFL_A843) Genome sequencing and assembly.</title>
        <authorList>
            <person name="Samborskyy M."/>
        </authorList>
    </citation>
    <scope>NUCLEOTIDE SEQUENCE [LARGE SCALE GENOMIC DNA]</scope>
    <source>
        <strain evidence="6 7">DSM 14702</strain>
    </source>
</reference>
<comment type="similarity">
    <text evidence="1">Belongs to the peptidase C40 family.</text>
</comment>
<keyword evidence="2" id="KW-0645">Protease</keyword>
<dbReference type="InterPro" id="IPR038765">
    <property type="entry name" value="Papain-like_cys_pep_sf"/>
</dbReference>